<gene>
    <name evidence="9" type="ORF">PYK22_01303</name>
</gene>
<keyword evidence="2" id="KW-0645">Protease</keyword>
<reference evidence="9 10" key="2">
    <citation type="submission" date="2015-01" db="EMBL/GenBank/DDBJ databases">
        <title>Complete genome sequence of Pyrinomonas methylaliphatogenes type strain K22T.</title>
        <authorList>
            <person name="Lee K.C.Y."/>
            <person name="Power J.F."/>
            <person name="Dunfield P.F."/>
            <person name="Morgan X.C."/>
            <person name="Huttenhower C."/>
            <person name="Stott M.B."/>
        </authorList>
    </citation>
    <scope>NUCLEOTIDE SEQUENCE [LARGE SCALE GENOMIC DNA]</scope>
    <source>
        <strain evidence="9 10">K22</strain>
    </source>
</reference>
<dbReference type="STRING" id="454194.PYK22_01303"/>
<dbReference type="GO" id="GO:0004177">
    <property type="term" value="F:aminopeptidase activity"/>
    <property type="evidence" value="ECO:0007669"/>
    <property type="project" value="UniProtKB-KW"/>
</dbReference>
<evidence type="ECO:0000256" key="6">
    <source>
        <dbReference type="ARBA" id="ARBA00022833"/>
    </source>
</evidence>
<dbReference type="PANTHER" id="PTHR12147:SF56">
    <property type="entry name" value="AMINOPEPTIDASE YDR415C-RELATED"/>
    <property type="match status" value="1"/>
</dbReference>
<keyword evidence="3" id="KW-0479">Metal-binding</keyword>
<dbReference type="InterPro" id="IPR046450">
    <property type="entry name" value="PA_dom_sf"/>
</dbReference>
<evidence type="ECO:0000256" key="4">
    <source>
        <dbReference type="ARBA" id="ARBA00022729"/>
    </source>
</evidence>
<dbReference type="EMBL" id="CBXV010000004">
    <property type="protein sequence ID" value="CDM65305.1"/>
    <property type="molecule type" value="Genomic_DNA"/>
</dbReference>
<evidence type="ECO:0000256" key="2">
    <source>
        <dbReference type="ARBA" id="ARBA00022670"/>
    </source>
</evidence>
<proteinExistence type="predicted"/>
<name>A0A0B6WYS7_9BACT</name>
<organism evidence="9 10">
    <name type="scientific">Pyrinomonas methylaliphatogenes</name>
    <dbReference type="NCBI Taxonomy" id="454194"/>
    <lineage>
        <taxon>Bacteria</taxon>
        <taxon>Pseudomonadati</taxon>
        <taxon>Acidobacteriota</taxon>
        <taxon>Blastocatellia</taxon>
        <taxon>Blastocatellales</taxon>
        <taxon>Pyrinomonadaceae</taxon>
        <taxon>Pyrinomonas</taxon>
    </lineage>
</organism>
<dbReference type="Proteomes" id="UP000031518">
    <property type="component" value="Unassembled WGS sequence"/>
</dbReference>
<keyword evidence="4" id="KW-0732">Signal</keyword>
<evidence type="ECO:0000256" key="3">
    <source>
        <dbReference type="ARBA" id="ARBA00022723"/>
    </source>
</evidence>
<keyword evidence="7" id="KW-0472">Membrane</keyword>
<reference evidence="9 10" key="1">
    <citation type="submission" date="2013-12" db="EMBL/GenBank/DDBJ databases">
        <authorList>
            <person name="Stott M."/>
        </authorList>
    </citation>
    <scope>NUCLEOTIDE SEQUENCE [LARGE SCALE GENOMIC DNA]</scope>
    <source>
        <strain evidence="9 10">K22</strain>
    </source>
</reference>
<accession>A0A0B6WYS7</accession>
<dbReference type="FunFam" id="3.40.630.10:FF:000088">
    <property type="entry name" value="Peptidase M20"/>
    <property type="match status" value="1"/>
</dbReference>
<evidence type="ECO:0000313" key="10">
    <source>
        <dbReference type="Proteomes" id="UP000031518"/>
    </source>
</evidence>
<keyword evidence="6" id="KW-0862">Zinc</keyword>
<protein>
    <submittedName>
        <fullName evidence="9">Predicted aminopeptidase</fullName>
    </submittedName>
</protein>
<dbReference type="GO" id="GO:0046872">
    <property type="term" value="F:metal ion binding"/>
    <property type="evidence" value="ECO:0007669"/>
    <property type="project" value="UniProtKB-KW"/>
</dbReference>
<evidence type="ECO:0000256" key="1">
    <source>
        <dbReference type="ARBA" id="ARBA00022438"/>
    </source>
</evidence>
<dbReference type="AlphaFoldDB" id="A0A0B6WYS7"/>
<keyword evidence="1 9" id="KW-0031">Aminopeptidase</keyword>
<evidence type="ECO:0000256" key="5">
    <source>
        <dbReference type="ARBA" id="ARBA00022801"/>
    </source>
</evidence>
<dbReference type="InterPro" id="IPR007484">
    <property type="entry name" value="Peptidase_M28"/>
</dbReference>
<dbReference type="PANTHER" id="PTHR12147">
    <property type="entry name" value="METALLOPEPTIDASE M28 FAMILY MEMBER"/>
    <property type="match status" value="1"/>
</dbReference>
<evidence type="ECO:0000313" key="9">
    <source>
        <dbReference type="EMBL" id="CDM65305.1"/>
    </source>
</evidence>
<dbReference type="SUPFAM" id="SSF53187">
    <property type="entry name" value="Zn-dependent exopeptidases"/>
    <property type="match status" value="1"/>
</dbReference>
<evidence type="ECO:0000256" key="7">
    <source>
        <dbReference type="SAM" id="Phobius"/>
    </source>
</evidence>
<evidence type="ECO:0000259" key="8">
    <source>
        <dbReference type="Pfam" id="PF04389"/>
    </source>
</evidence>
<keyword evidence="7" id="KW-1133">Transmembrane helix</keyword>
<keyword evidence="5" id="KW-0378">Hydrolase</keyword>
<dbReference type="SUPFAM" id="SSF52025">
    <property type="entry name" value="PA domain"/>
    <property type="match status" value="1"/>
</dbReference>
<dbReference type="OrthoDB" id="233977at2"/>
<dbReference type="Pfam" id="PF04389">
    <property type="entry name" value="Peptidase_M28"/>
    <property type="match status" value="1"/>
</dbReference>
<dbReference type="GO" id="GO:0008235">
    <property type="term" value="F:metalloexopeptidase activity"/>
    <property type="evidence" value="ECO:0007669"/>
    <property type="project" value="InterPro"/>
</dbReference>
<dbReference type="RefSeq" id="WP_060635417.1">
    <property type="nucleotide sequence ID" value="NZ_CBXV010000004.1"/>
</dbReference>
<feature type="domain" description="Peptidase M28" evidence="8">
    <location>
        <begin position="312"/>
        <end position="521"/>
    </location>
</feature>
<sequence>MTFVRRGDSRTLFKIFLITLFVLVSFMLEDMLSTYAAGPIVSEKAIRAHIKFLADDLLEGRAPGTRGGELAAKYIAAQFEAMGLQPAGVNGSYFQPVRLVGVKADPSTKLIVRGDGREASFNFGDEYVASTGAQTEAVSLKSELVFVGYGIDAPEYRWNDYKGDPADFRGKILVIMVNDPPATQAEPDLFGGRALTYYGRWTYKYEEAARRGAAGAILIHTDESAGYPWSVVRTSNGSWRYDLAREPSDATPYLKLRAWMTNDAAKRLFQLAGLDLDELRRQAASRDFKPVKLNLQAEIDLRSELKRVEAPNVLAVLPGRDAQLRNEYVMYTAHWDHLGVGEPDARGDAIYNGAVDNATGVAAVLAIADALSRLPESERPRRSILFLMTTAEEQGLLGAEWFARYPTVPIEKIAADINLDALNVLGVTRDFVALGANRSTLQQVVEAVARDRGLKVSSDPRPEQGSFFRSDHFPLAKVGVPAISLENGEDFVGRPAGWGQQQFNEYNTKHYHQPSDEYSDAWDLRGTVQEAEIALDIGLRVANSNEMPRYNPNDEFAKARK</sequence>
<feature type="transmembrane region" description="Helical" evidence="7">
    <location>
        <begin position="12"/>
        <end position="28"/>
    </location>
</feature>
<dbReference type="Gene3D" id="3.50.30.30">
    <property type="match status" value="1"/>
</dbReference>
<keyword evidence="10" id="KW-1185">Reference proteome</keyword>
<dbReference type="InterPro" id="IPR045175">
    <property type="entry name" value="M28_fam"/>
</dbReference>
<dbReference type="Gene3D" id="3.40.630.10">
    <property type="entry name" value="Zn peptidases"/>
    <property type="match status" value="2"/>
</dbReference>
<dbReference type="GO" id="GO:0006508">
    <property type="term" value="P:proteolysis"/>
    <property type="evidence" value="ECO:0007669"/>
    <property type="project" value="UniProtKB-KW"/>
</dbReference>
<keyword evidence="7" id="KW-0812">Transmembrane</keyword>